<accession>A0A9P7VNS0</accession>
<proteinExistence type="predicted"/>
<dbReference type="AlphaFoldDB" id="A0A9P7VNS0"/>
<organism evidence="1 2">
    <name type="scientific">Guyanagaster necrorhizus</name>
    <dbReference type="NCBI Taxonomy" id="856835"/>
    <lineage>
        <taxon>Eukaryota</taxon>
        <taxon>Fungi</taxon>
        <taxon>Dikarya</taxon>
        <taxon>Basidiomycota</taxon>
        <taxon>Agaricomycotina</taxon>
        <taxon>Agaricomycetes</taxon>
        <taxon>Agaricomycetidae</taxon>
        <taxon>Agaricales</taxon>
        <taxon>Marasmiineae</taxon>
        <taxon>Physalacriaceae</taxon>
        <taxon>Guyanagaster</taxon>
    </lineage>
</organism>
<comment type="caution">
    <text evidence="1">The sequence shown here is derived from an EMBL/GenBank/DDBJ whole genome shotgun (WGS) entry which is preliminary data.</text>
</comment>
<evidence type="ECO:0000313" key="1">
    <source>
        <dbReference type="EMBL" id="KAG7444586.1"/>
    </source>
</evidence>
<protein>
    <submittedName>
        <fullName evidence="1">Uncharacterized protein</fullName>
    </submittedName>
</protein>
<dbReference type="RefSeq" id="XP_043038086.1">
    <property type="nucleotide sequence ID" value="XM_043180087.1"/>
</dbReference>
<dbReference type="EMBL" id="MU250539">
    <property type="protein sequence ID" value="KAG7444586.1"/>
    <property type="molecule type" value="Genomic_DNA"/>
</dbReference>
<evidence type="ECO:0000313" key="2">
    <source>
        <dbReference type="Proteomes" id="UP000812287"/>
    </source>
</evidence>
<dbReference type="GeneID" id="66102383"/>
<sequence length="121" mass="13296">MEQQGVINAAVLGGPTVCCSQWYVTSSTVASPRIGSVASQVTIQGHTSRSRPVSLQVLHVCCSALLKATIPWLMKRFTVCKHHYTNHTCQDPNESNADVTYYLSHMESTLLPRPTPQMAHT</sequence>
<name>A0A9P7VNS0_9AGAR</name>
<gene>
    <name evidence="1" type="ORF">BT62DRAFT_215460</name>
</gene>
<keyword evidence="2" id="KW-1185">Reference proteome</keyword>
<reference evidence="1" key="1">
    <citation type="submission" date="2020-11" db="EMBL/GenBank/DDBJ databases">
        <title>Adaptations for nitrogen fixation in a non-lichenized fungal sporocarp promotes dispersal by wood-feeding termites.</title>
        <authorList>
            <consortium name="DOE Joint Genome Institute"/>
            <person name="Koch R.A."/>
            <person name="Yoon G."/>
            <person name="Arayal U."/>
            <person name="Lail K."/>
            <person name="Amirebrahimi M."/>
            <person name="Labutti K."/>
            <person name="Lipzen A."/>
            <person name="Riley R."/>
            <person name="Barry K."/>
            <person name="Henrissat B."/>
            <person name="Grigoriev I.V."/>
            <person name="Herr J.R."/>
            <person name="Aime M.C."/>
        </authorList>
    </citation>
    <scope>NUCLEOTIDE SEQUENCE</scope>
    <source>
        <strain evidence="1">MCA 3950</strain>
    </source>
</reference>
<dbReference type="Proteomes" id="UP000812287">
    <property type="component" value="Unassembled WGS sequence"/>
</dbReference>